<feature type="transmembrane region" description="Helical" evidence="12">
    <location>
        <begin position="93"/>
        <end position="111"/>
    </location>
</feature>
<dbReference type="SFLD" id="SFLDG00002">
    <property type="entry name" value="C1.7:_P-type_atpase_like"/>
    <property type="match status" value="1"/>
</dbReference>
<dbReference type="FunFam" id="2.70.150.10:FF:000016">
    <property type="entry name" value="Calcium-transporting P-type ATPase putative"/>
    <property type="match status" value="1"/>
</dbReference>
<feature type="transmembrane region" description="Helical" evidence="12">
    <location>
        <begin position="874"/>
        <end position="891"/>
    </location>
</feature>
<evidence type="ECO:0000256" key="1">
    <source>
        <dbReference type="ARBA" id="ARBA00004651"/>
    </source>
</evidence>
<dbReference type="Pfam" id="PF08282">
    <property type="entry name" value="Hydrolase_3"/>
    <property type="match status" value="1"/>
</dbReference>
<dbReference type="GO" id="GO:0098662">
    <property type="term" value="P:inorganic cation transmembrane transport"/>
    <property type="evidence" value="ECO:0007669"/>
    <property type="project" value="UniProtKB-ARBA"/>
</dbReference>
<keyword evidence="4 12" id="KW-0812">Transmembrane</keyword>
<dbReference type="SUPFAM" id="SSF81665">
    <property type="entry name" value="Calcium ATPase, transmembrane domain M"/>
    <property type="match status" value="1"/>
</dbReference>
<accession>A0A1M5XZJ7</accession>
<dbReference type="GO" id="GO:0015662">
    <property type="term" value="F:P-type ion transporter activity"/>
    <property type="evidence" value="ECO:0007669"/>
    <property type="project" value="UniProtKB-ARBA"/>
</dbReference>
<dbReference type="InterPro" id="IPR036412">
    <property type="entry name" value="HAD-like_sf"/>
</dbReference>
<dbReference type="InterPro" id="IPR023298">
    <property type="entry name" value="ATPase_P-typ_TM_dom_sf"/>
</dbReference>
<dbReference type="PRINTS" id="PR00119">
    <property type="entry name" value="CATATPASE"/>
</dbReference>
<dbReference type="Gene3D" id="3.40.1110.10">
    <property type="entry name" value="Calcium-transporting ATPase, cytoplasmic domain N"/>
    <property type="match status" value="1"/>
</dbReference>
<evidence type="ECO:0000256" key="3">
    <source>
        <dbReference type="ARBA" id="ARBA00022475"/>
    </source>
</evidence>
<dbReference type="Pfam" id="PF00122">
    <property type="entry name" value="E1-E2_ATPase"/>
    <property type="match status" value="1"/>
</dbReference>
<dbReference type="Pfam" id="PF13246">
    <property type="entry name" value="Cation_ATPase"/>
    <property type="match status" value="1"/>
</dbReference>
<dbReference type="NCBIfam" id="TIGR01494">
    <property type="entry name" value="ATPase_P-type"/>
    <property type="match status" value="2"/>
</dbReference>
<evidence type="ECO:0000259" key="13">
    <source>
        <dbReference type="SMART" id="SM00831"/>
    </source>
</evidence>
<dbReference type="GO" id="GO:0016887">
    <property type="term" value="F:ATP hydrolysis activity"/>
    <property type="evidence" value="ECO:0007669"/>
    <property type="project" value="InterPro"/>
</dbReference>
<evidence type="ECO:0000256" key="2">
    <source>
        <dbReference type="ARBA" id="ARBA00005675"/>
    </source>
</evidence>
<proteinExistence type="inferred from homology"/>
<dbReference type="InterPro" id="IPR001757">
    <property type="entry name" value="P_typ_ATPase"/>
</dbReference>
<keyword evidence="8" id="KW-1278">Translocase</keyword>
<dbReference type="InterPro" id="IPR004014">
    <property type="entry name" value="ATPase_P-typ_cation-transptr_N"/>
</dbReference>
<protein>
    <submittedName>
        <fullName evidence="14">Plasma-membrane calcium-translocating P-type ATPase/potassium and/or sodium efflux P-type ATPase,TIGR01523</fullName>
    </submittedName>
</protein>
<keyword evidence="6" id="KW-0547">Nucleotide-binding</keyword>
<keyword evidence="10 12" id="KW-0472">Membrane</keyword>
<gene>
    <name evidence="14" type="ORF">SAMN02745124_03466</name>
</gene>
<evidence type="ECO:0000313" key="14">
    <source>
        <dbReference type="EMBL" id="SHI04968.1"/>
    </source>
</evidence>
<evidence type="ECO:0000256" key="9">
    <source>
        <dbReference type="ARBA" id="ARBA00022989"/>
    </source>
</evidence>
<dbReference type="EMBL" id="FQXS01000025">
    <property type="protein sequence ID" value="SHI04968.1"/>
    <property type="molecule type" value="Genomic_DNA"/>
</dbReference>
<keyword evidence="15" id="KW-1185">Reference proteome</keyword>
<feature type="transmembrane region" description="Helical" evidence="12">
    <location>
        <begin position="770"/>
        <end position="793"/>
    </location>
</feature>
<evidence type="ECO:0000256" key="10">
    <source>
        <dbReference type="ARBA" id="ARBA00023136"/>
    </source>
</evidence>
<dbReference type="SUPFAM" id="SSF81660">
    <property type="entry name" value="Metal cation-transporting ATPase, ATP-binding domain N"/>
    <property type="match status" value="1"/>
</dbReference>
<name>A0A1M5XZJ7_9BACT</name>
<organism evidence="14 15">
    <name type="scientific">Desulfofustis glycolicus DSM 9705</name>
    <dbReference type="NCBI Taxonomy" id="1121409"/>
    <lineage>
        <taxon>Bacteria</taxon>
        <taxon>Pseudomonadati</taxon>
        <taxon>Thermodesulfobacteriota</taxon>
        <taxon>Desulfobulbia</taxon>
        <taxon>Desulfobulbales</taxon>
        <taxon>Desulfocapsaceae</taxon>
        <taxon>Desulfofustis</taxon>
    </lineage>
</organism>
<dbReference type="SUPFAM" id="SSF81653">
    <property type="entry name" value="Calcium ATPase, transduction domain A"/>
    <property type="match status" value="1"/>
</dbReference>
<dbReference type="GO" id="GO:0005524">
    <property type="term" value="F:ATP binding"/>
    <property type="evidence" value="ECO:0007669"/>
    <property type="project" value="UniProtKB-KW"/>
</dbReference>
<keyword evidence="5" id="KW-0479">Metal-binding</keyword>
<dbReference type="PROSITE" id="PS00154">
    <property type="entry name" value="ATPASE_E1_E2"/>
    <property type="match status" value="1"/>
</dbReference>
<feature type="domain" description="Cation-transporting P-type ATPase N-terminal" evidence="13">
    <location>
        <begin position="13"/>
        <end position="86"/>
    </location>
</feature>
<dbReference type="InterPro" id="IPR006068">
    <property type="entry name" value="ATPase_P-typ_cation-transptr_C"/>
</dbReference>
<dbReference type="SUPFAM" id="SSF56784">
    <property type="entry name" value="HAD-like"/>
    <property type="match status" value="1"/>
</dbReference>
<dbReference type="FunFam" id="3.40.50.1000:FF:000028">
    <property type="entry name" value="Calcium-transporting P-type ATPase, putative"/>
    <property type="match status" value="1"/>
</dbReference>
<feature type="region of interest" description="Disordered" evidence="11">
    <location>
        <begin position="28"/>
        <end position="52"/>
    </location>
</feature>
<feature type="transmembrane region" description="Helical" evidence="12">
    <location>
        <begin position="697"/>
        <end position="722"/>
    </location>
</feature>
<feature type="transmembrane region" description="Helical" evidence="12">
    <location>
        <begin position="831"/>
        <end position="854"/>
    </location>
</feature>
<dbReference type="InterPro" id="IPR044492">
    <property type="entry name" value="P_typ_ATPase_HD_dom"/>
</dbReference>
<evidence type="ECO:0000313" key="15">
    <source>
        <dbReference type="Proteomes" id="UP000184139"/>
    </source>
</evidence>
<comment type="similarity">
    <text evidence="2">Belongs to the cation transport ATPase (P-type) (TC 3.A.3) family. Type IIA subfamily.</text>
</comment>
<dbReference type="GO" id="GO:0046873">
    <property type="term" value="F:metal ion transmembrane transporter activity"/>
    <property type="evidence" value="ECO:0007669"/>
    <property type="project" value="UniProtKB-ARBA"/>
</dbReference>
<dbReference type="Gene3D" id="2.70.150.10">
    <property type="entry name" value="Calcium-transporting ATPase, cytoplasmic transduction domain A"/>
    <property type="match status" value="1"/>
</dbReference>
<dbReference type="STRING" id="1121409.SAMN02745124_03466"/>
<evidence type="ECO:0000256" key="11">
    <source>
        <dbReference type="SAM" id="MobiDB-lite"/>
    </source>
</evidence>
<sequence length="905" mass="98146">MEEDKNTSARHDAFHTMAVKQALERLHSDREGLSSETASERLAATGPNRLSEPSPEPLLKRFFKHFHDMLIYVLLVSAVITALLKHWIDTGVILGVVLINAVIGFIQEGKAEQALAGIRKMLSPKARVRRDGTWQELAADQLVPGDVVRLRSGDRVPADLRLFETINLRIEESALTGESEPSEKQVEPVDDHAGIGDRSCMAYSGTLVAGGRGVGVVTATGGATEIGRITDMIADVEKLTTPLTRQMNRFGTVLSGAIVALALVLMLVGRLLHGFELTDLLFAAIGFAVAAIPEGLPAVLTITLALGVQRMAKHQAITRKLNAIETLGAVTVICSDKTGTLTKNEMTVREVVTAASAYEVTGTGYAPDGTIEVDDEQVSLSVRTDLQPLVTAMAVCNDSELIEEDGQWRVLGEPTEGALHALAGKAGFADEGYRRVDVIPFESENKFMATLNRFPDESLQILVKGASDRLLDRSRQQLSAEGTTEPLDRSFWEEQIEELSGQGLRVLAAAGRPAPDSVSDRLTMDDIDQELVFYGLVGIIDPPRPEAIEAIRICRQAGIRVKMITGDHAGTAVAIGREMGLLDGDGRAVEGGELEEASDETMRTLAAEYDIFARTSPEHKLRLVKALQANSEVVAMTGDGVNDAPALKRADVGVAMGIKGTEATKEAADIVLADDNFLSIERAVEEGRTIYDNLRKAILFILPTNGAEGLVILAAVLFGLVLPLTPVQILWVNMVTAVTLALALAFEPTEPGVMDRPPRQADEPILGPLLIWRIAFVSLVIGSATIAVFLLAGRWQMPIEQARTMAVNTLVFGQVFYLFNARFIEQSSLRLTLWFANPVVWLAVGLLLGFQVLFTHAPLMQLWFGSADLTLRDWLITVAIGCGVFLLVEGQKTVSRHFQRRRATA</sequence>
<reference evidence="14 15" key="1">
    <citation type="submission" date="2016-11" db="EMBL/GenBank/DDBJ databases">
        <authorList>
            <person name="Jaros S."/>
            <person name="Januszkiewicz K."/>
            <person name="Wedrychowicz H."/>
        </authorList>
    </citation>
    <scope>NUCLEOTIDE SEQUENCE [LARGE SCALE GENOMIC DNA]</scope>
    <source>
        <strain evidence="14 15">DSM 9705</strain>
    </source>
</reference>
<keyword evidence="9 12" id="KW-1133">Transmembrane helix</keyword>
<feature type="transmembrane region" description="Helical" evidence="12">
    <location>
        <begin position="805"/>
        <end position="824"/>
    </location>
</feature>
<evidence type="ECO:0000256" key="4">
    <source>
        <dbReference type="ARBA" id="ARBA00022692"/>
    </source>
</evidence>
<dbReference type="Gene3D" id="3.40.50.1000">
    <property type="entry name" value="HAD superfamily/HAD-like"/>
    <property type="match status" value="1"/>
</dbReference>
<dbReference type="InterPro" id="IPR023299">
    <property type="entry name" value="ATPase_P-typ_cyto_dom_N"/>
</dbReference>
<dbReference type="SMART" id="SM00831">
    <property type="entry name" value="Cation_ATPase_N"/>
    <property type="match status" value="1"/>
</dbReference>
<dbReference type="GO" id="GO:0046872">
    <property type="term" value="F:metal ion binding"/>
    <property type="evidence" value="ECO:0007669"/>
    <property type="project" value="UniProtKB-KW"/>
</dbReference>
<evidence type="ECO:0000256" key="7">
    <source>
        <dbReference type="ARBA" id="ARBA00022840"/>
    </source>
</evidence>
<comment type="subcellular location">
    <subcellularLocation>
        <location evidence="1">Cell membrane</location>
        <topology evidence="1">Multi-pass membrane protein</topology>
    </subcellularLocation>
</comment>
<dbReference type="GO" id="GO:0005886">
    <property type="term" value="C:plasma membrane"/>
    <property type="evidence" value="ECO:0007669"/>
    <property type="project" value="UniProtKB-SubCell"/>
</dbReference>
<dbReference type="PANTHER" id="PTHR42861">
    <property type="entry name" value="CALCIUM-TRANSPORTING ATPASE"/>
    <property type="match status" value="1"/>
</dbReference>
<dbReference type="Gene3D" id="1.20.1110.10">
    <property type="entry name" value="Calcium-transporting ATPase, transmembrane domain"/>
    <property type="match status" value="1"/>
</dbReference>
<dbReference type="OrthoDB" id="5496529at2"/>
<evidence type="ECO:0000256" key="8">
    <source>
        <dbReference type="ARBA" id="ARBA00022967"/>
    </source>
</evidence>
<dbReference type="Pfam" id="PF00690">
    <property type="entry name" value="Cation_ATPase_N"/>
    <property type="match status" value="1"/>
</dbReference>
<dbReference type="InterPro" id="IPR008250">
    <property type="entry name" value="ATPase_P-typ_transduc_dom_A_sf"/>
</dbReference>
<dbReference type="GO" id="GO:0019829">
    <property type="term" value="F:ATPase-coupled monoatomic cation transmembrane transporter activity"/>
    <property type="evidence" value="ECO:0007669"/>
    <property type="project" value="UniProtKB-ARBA"/>
</dbReference>
<feature type="transmembrane region" description="Helical" evidence="12">
    <location>
        <begin position="728"/>
        <end position="749"/>
    </location>
</feature>
<dbReference type="SFLD" id="SFLDS00003">
    <property type="entry name" value="Haloacid_Dehalogenase"/>
    <property type="match status" value="1"/>
</dbReference>
<dbReference type="InterPro" id="IPR018303">
    <property type="entry name" value="ATPase_P-typ_P_site"/>
</dbReference>
<feature type="transmembrane region" description="Helical" evidence="12">
    <location>
        <begin position="250"/>
        <end position="268"/>
    </location>
</feature>
<dbReference type="Pfam" id="PF00689">
    <property type="entry name" value="Cation_ATPase_C"/>
    <property type="match status" value="1"/>
</dbReference>
<feature type="transmembrane region" description="Helical" evidence="12">
    <location>
        <begin position="280"/>
        <end position="306"/>
    </location>
</feature>
<keyword evidence="3" id="KW-1003">Cell membrane</keyword>
<evidence type="ECO:0000256" key="12">
    <source>
        <dbReference type="SAM" id="Phobius"/>
    </source>
</evidence>
<dbReference type="CDD" id="cd02080">
    <property type="entry name" value="P-type_ATPase_cation"/>
    <property type="match status" value="1"/>
</dbReference>
<dbReference type="PRINTS" id="PR00120">
    <property type="entry name" value="HATPASE"/>
</dbReference>
<feature type="transmembrane region" description="Helical" evidence="12">
    <location>
        <begin position="69"/>
        <end position="87"/>
    </location>
</feature>
<dbReference type="Proteomes" id="UP000184139">
    <property type="component" value="Unassembled WGS sequence"/>
</dbReference>
<evidence type="ECO:0000256" key="6">
    <source>
        <dbReference type="ARBA" id="ARBA00022741"/>
    </source>
</evidence>
<dbReference type="InterPro" id="IPR023214">
    <property type="entry name" value="HAD_sf"/>
</dbReference>
<dbReference type="AlphaFoldDB" id="A0A1M5XZJ7"/>
<dbReference type="GO" id="GO:0140352">
    <property type="term" value="P:export from cell"/>
    <property type="evidence" value="ECO:0007669"/>
    <property type="project" value="UniProtKB-ARBA"/>
</dbReference>
<evidence type="ECO:0000256" key="5">
    <source>
        <dbReference type="ARBA" id="ARBA00022723"/>
    </source>
</evidence>
<keyword evidence="7" id="KW-0067">ATP-binding</keyword>
<dbReference type="RefSeq" id="WP_073377996.1">
    <property type="nucleotide sequence ID" value="NZ_FQXS01000025.1"/>
</dbReference>
<dbReference type="InterPro" id="IPR059000">
    <property type="entry name" value="ATPase_P-type_domA"/>
</dbReference>
<dbReference type="SFLD" id="SFLDF00027">
    <property type="entry name" value="p-type_atpase"/>
    <property type="match status" value="1"/>
</dbReference>